<reference evidence="2 3" key="1">
    <citation type="journal article" date="2014" name="Nat. Genet.">
        <title>Whole-genome sequence of a flatfish provides insights into ZW sex chromosome evolution and adaptation to a benthic lifestyle.</title>
        <authorList>
            <person name="Chen S."/>
            <person name="Zhang G."/>
            <person name="Shao C."/>
            <person name="Huang Q."/>
            <person name="Liu G."/>
            <person name="Zhang P."/>
            <person name="Song W."/>
            <person name="An N."/>
            <person name="Chalopin D."/>
            <person name="Volff J.N."/>
            <person name="Hong Y."/>
            <person name="Li Q."/>
            <person name="Sha Z."/>
            <person name="Zhou H."/>
            <person name="Xie M."/>
            <person name="Yu Q."/>
            <person name="Liu Y."/>
            <person name="Xiang H."/>
            <person name="Wang N."/>
            <person name="Wu K."/>
            <person name="Yang C."/>
            <person name="Zhou Q."/>
            <person name="Liao X."/>
            <person name="Yang L."/>
            <person name="Hu Q."/>
            <person name="Zhang J."/>
            <person name="Meng L."/>
            <person name="Jin L."/>
            <person name="Tian Y."/>
            <person name="Lian J."/>
            <person name="Yang J."/>
            <person name="Miao G."/>
            <person name="Liu S."/>
            <person name="Liang Z."/>
            <person name="Yan F."/>
            <person name="Li Y."/>
            <person name="Sun B."/>
            <person name="Zhang H."/>
            <person name="Zhang J."/>
            <person name="Zhu Y."/>
            <person name="Du M."/>
            <person name="Zhao Y."/>
            <person name="Schartl M."/>
            <person name="Tang Q."/>
            <person name="Wang J."/>
        </authorList>
    </citation>
    <scope>NUCLEOTIDE SEQUENCE</scope>
</reference>
<reference evidence="2" key="3">
    <citation type="submission" date="2025-09" db="UniProtKB">
        <authorList>
            <consortium name="Ensembl"/>
        </authorList>
    </citation>
    <scope>IDENTIFICATION</scope>
</reference>
<keyword evidence="3" id="KW-1185">Reference proteome</keyword>
<dbReference type="RefSeq" id="XP_024912870.1">
    <property type="nucleotide sequence ID" value="XM_025057102.1"/>
</dbReference>
<feature type="compositionally biased region" description="Acidic residues" evidence="1">
    <location>
        <begin position="1"/>
        <end position="19"/>
    </location>
</feature>
<dbReference type="Pfam" id="PF14929">
    <property type="entry name" value="TAF1_subA"/>
    <property type="match status" value="1"/>
</dbReference>
<dbReference type="Proteomes" id="UP000265120">
    <property type="component" value="Chromosome 7"/>
</dbReference>
<dbReference type="GO" id="GO:0000120">
    <property type="term" value="C:RNA polymerase I transcription regulator complex"/>
    <property type="evidence" value="ECO:0007669"/>
    <property type="project" value="InterPro"/>
</dbReference>
<evidence type="ECO:0000313" key="3">
    <source>
        <dbReference type="Proteomes" id="UP000265120"/>
    </source>
</evidence>
<evidence type="ECO:0000313" key="2">
    <source>
        <dbReference type="Ensembl" id="ENSCSEP00000032406.1"/>
    </source>
</evidence>
<proteinExistence type="predicted"/>
<protein>
    <submittedName>
        <fullName evidence="2">TATA box binding protein (TBP)-associated factor, RNA polymerase I, A</fullName>
    </submittedName>
</protein>
<reference evidence="2" key="2">
    <citation type="submission" date="2025-08" db="UniProtKB">
        <authorList>
            <consortium name="Ensembl"/>
        </authorList>
    </citation>
    <scope>IDENTIFICATION</scope>
</reference>
<dbReference type="GeneID" id="103380883"/>
<dbReference type="InterPro" id="IPR039495">
    <property type="entry name" value="TAF1A"/>
</dbReference>
<dbReference type="KEGG" id="csem:103380883"/>
<accession>A0A3P8X3W9</accession>
<dbReference type="GeneTree" id="ENSGT00390000011405"/>
<dbReference type="RefSeq" id="XP_008311233.1">
    <property type="nucleotide sequence ID" value="XM_008313011.3"/>
</dbReference>
<dbReference type="GO" id="GO:0006360">
    <property type="term" value="P:transcription by RNA polymerase I"/>
    <property type="evidence" value="ECO:0007669"/>
    <property type="project" value="InterPro"/>
</dbReference>
<dbReference type="AlphaFoldDB" id="A0A3P8X3W9"/>
<organism evidence="2 3">
    <name type="scientific">Cynoglossus semilaevis</name>
    <name type="common">Tongue sole</name>
    <dbReference type="NCBI Taxonomy" id="244447"/>
    <lineage>
        <taxon>Eukaryota</taxon>
        <taxon>Metazoa</taxon>
        <taxon>Chordata</taxon>
        <taxon>Craniata</taxon>
        <taxon>Vertebrata</taxon>
        <taxon>Euteleostomi</taxon>
        <taxon>Actinopterygii</taxon>
        <taxon>Neopterygii</taxon>
        <taxon>Teleostei</taxon>
        <taxon>Neoteleostei</taxon>
        <taxon>Acanthomorphata</taxon>
        <taxon>Carangaria</taxon>
        <taxon>Pleuronectiformes</taxon>
        <taxon>Pleuronectoidei</taxon>
        <taxon>Cynoglossidae</taxon>
        <taxon>Cynoglossinae</taxon>
        <taxon>Cynoglossus</taxon>
    </lineage>
</organism>
<dbReference type="GO" id="GO:0060047">
    <property type="term" value="P:heart contraction"/>
    <property type="evidence" value="ECO:0007669"/>
    <property type="project" value="Ensembl"/>
</dbReference>
<dbReference type="OrthoDB" id="6272197at2759"/>
<dbReference type="RefSeq" id="XP_008311234.1">
    <property type="nucleotide sequence ID" value="XM_008313012.3"/>
</dbReference>
<dbReference type="CTD" id="9015"/>
<dbReference type="InParanoid" id="A0A3P8X3W9"/>
<sequence length="430" mass="49992">MDDTDPDTDIVNDFEEDKDSSDPFSKRGRQSKLPVPEPMFPSSSGLRGFRQSTTMCLEHIREAMLHHRWQEATEYMVYFPQILQSTSEGSTQQNKELVWRLCTEILHHHPNSTLQDYNNIYERMKHSSSKHYLMISLEHAFHLMLHGCIEDAKHQLSVAQTWRYGKESVIQYQKTKLIHAYSSLLDYINWCDKKSANDGSDHDVLVENTEMQNSFRQVSSNLKEILKHPGVWDPFILSYVEMLEFYQDHTTALSVLKNYAHDSSFPPNPNAHVYLYQYVKRHGAPQKKLLKILKTLHVLVPSHELMLEYSSLLLQSKKSCHGPKALEILLDMLDFSCWRTNLDVWKLLKAVIEKLQLKPDWKTIILKRMSGRTDWWPALHFTRAHATTDSEENPELWAVKASLTKILCPDVPQSYVDAGDTDEEQIHTAL</sequence>
<dbReference type="PANTHER" id="PTHR32122">
    <property type="entry name" value="TATA BOX-BINDING PROTEIN ASSOCIATED FACTOR RNA POLYMERASE I SUBUNIT A"/>
    <property type="match status" value="1"/>
</dbReference>
<dbReference type="InterPro" id="IPR052669">
    <property type="entry name" value="SL1/TIF-IB_Component"/>
</dbReference>
<dbReference type="PANTHER" id="PTHR32122:SF1">
    <property type="entry name" value="TATA BOX-BINDING PROTEIN-ASSOCIATED FACTOR RNA POLYMERASE I SUBUNIT A"/>
    <property type="match status" value="1"/>
</dbReference>
<dbReference type="OMA" id="HFTRFHA"/>
<feature type="region of interest" description="Disordered" evidence="1">
    <location>
        <begin position="1"/>
        <end position="47"/>
    </location>
</feature>
<dbReference type="Ensembl" id="ENSCSET00000032825.1">
    <property type="protein sequence ID" value="ENSCSEP00000032406.1"/>
    <property type="gene ID" value="ENSCSEG00000020793.1"/>
</dbReference>
<name>A0A3P8X3W9_CYNSE</name>
<evidence type="ECO:0000256" key="1">
    <source>
        <dbReference type="SAM" id="MobiDB-lite"/>
    </source>
</evidence>